<comment type="similarity">
    <text evidence="1">Belongs to the DnaB/DnaD family.</text>
</comment>
<evidence type="ECO:0000313" key="5">
    <source>
        <dbReference type="Proteomes" id="UP000285865"/>
    </source>
</evidence>
<evidence type="ECO:0000313" key="4">
    <source>
        <dbReference type="EMBL" id="RHI16102.1"/>
    </source>
</evidence>
<feature type="compositionally biased region" description="Low complexity" evidence="2">
    <location>
        <begin position="372"/>
        <end position="397"/>
    </location>
</feature>
<feature type="region of interest" description="Disordered" evidence="2">
    <location>
        <begin position="363"/>
        <end position="397"/>
    </location>
</feature>
<evidence type="ECO:0000256" key="1">
    <source>
        <dbReference type="ARBA" id="ARBA00093462"/>
    </source>
</evidence>
<dbReference type="Pfam" id="PF07261">
    <property type="entry name" value="DnaB_2"/>
    <property type="match status" value="2"/>
</dbReference>
<comment type="caution">
    <text evidence="4">The sequence shown here is derived from an EMBL/GenBank/DDBJ whole genome shotgun (WGS) entry which is preliminary data.</text>
</comment>
<evidence type="ECO:0000256" key="2">
    <source>
        <dbReference type="SAM" id="MobiDB-lite"/>
    </source>
</evidence>
<dbReference type="EMBL" id="QRKN01000033">
    <property type="protein sequence ID" value="RHI16102.1"/>
    <property type="molecule type" value="Genomic_DNA"/>
</dbReference>
<sequence>MTAINISSDIATSFTTVSDIFIDQYMPKANGEFVKVYLYLLRATGSGAGIATISEIADHFSNTEADIIRALNYWASEGILQLQSGADGQIMGINLCSLSVSGMQAAQSNIQSAVADNAAQNNLQNSVVNNAAQNNLQNGVVNNDAQNISTTNIRMQDSVVAKLKTQATDKPASSQKEYTLDEIKEFRKNPDISELFFIIETYLKHTLSSSDTNMVLYWLDELHFSTDLVEYLVEYCITKGHSSLRYMNKVALGWADAGIKTVDQAKDDAAAHSQIYYSVMKALGITGRNLVDSEVSLINKWVGEYGFDIELVKAACSKTISAIQKPSFEYTDSILANWRKKDVHTLKDVEVLDANFAKANKASATGSSQGTNAANGSSKPKSNNSGSKNKFNNFNQRNNDYDKLEKLFLNSTV</sequence>
<dbReference type="RefSeq" id="WP_118258215.1">
    <property type="nucleotide sequence ID" value="NZ_QRKN01000033.1"/>
</dbReference>
<feature type="domain" description="DnaB/C C-terminal" evidence="3">
    <location>
        <begin position="286"/>
        <end position="350"/>
    </location>
</feature>
<accession>A0A414ZH14</accession>
<dbReference type="InterPro" id="IPR034829">
    <property type="entry name" value="DnaD-like_sf"/>
</dbReference>
<evidence type="ECO:0000259" key="3">
    <source>
        <dbReference type="Pfam" id="PF07261"/>
    </source>
</evidence>
<reference evidence="4 5" key="1">
    <citation type="submission" date="2018-08" db="EMBL/GenBank/DDBJ databases">
        <title>A genome reference for cultivated species of the human gut microbiota.</title>
        <authorList>
            <person name="Zou Y."/>
            <person name="Xue W."/>
            <person name="Luo G."/>
        </authorList>
    </citation>
    <scope>NUCLEOTIDE SEQUENCE [LARGE SCALE GENOMIC DNA]</scope>
    <source>
        <strain evidence="4 5">AM16-11</strain>
    </source>
</reference>
<protein>
    <submittedName>
        <fullName evidence="4">DnaD domain protein</fullName>
    </submittedName>
</protein>
<name>A0A414ZH14_9FIRM</name>
<organism evidence="4 5">
    <name type="scientific">Agathobacter rectalis</name>
    <dbReference type="NCBI Taxonomy" id="39491"/>
    <lineage>
        <taxon>Bacteria</taxon>
        <taxon>Bacillati</taxon>
        <taxon>Bacillota</taxon>
        <taxon>Clostridia</taxon>
        <taxon>Lachnospirales</taxon>
        <taxon>Lachnospiraceae</taxon>
        <taxon>Agathobacter</taxon>
    </lineage>
</organism>
<feature type="domain" description="DnaB/C C-terminal" evidence="3">
    <location>
        <begin position="196"/>
        <end position="267"/>
    </location>
</feature>
<dbReference type="AlphaFoldDB" id="A0A414ZH14"/>
<dbReference type="SUPFAM" id="SSF158499">
    <property type="entry name" value="DnaD domain-like"/>
    <property type="match status" value="2"/>
</dbReference>
<dbReference type="PANTHER" id="PTHR37293:SF5">
    <property type="entry name" value="DNA REPLICATION PROTEIN"/>
    <property type="match status" value="1"/>
</dbReference>
<dbReference type="Gene3D" id="1.10.10.630">
    <property type="entry name" value="DnaD domain-like"/>
    <property type="match status" value="2"/>
</dbReference>
<dbReference type="NCBIfam" id="TIGR01446">
    <property type="entry name" value="DnaD_dom"/>
    <property type="match status" value="2"/>
</dbReference>
<dbReference type="InterPro" id="IPR053162">
    <property type="entry name" value="DnaD"/>
</dbReference>
<proteinExistence type="inferred from homology"/>
<dbReference type="InterPro" id="IPR006343">
    <property type="entry name" value="DnaB/C_C"/>
</dbReference>
<dbReference type="PANTHER" id="PTHR37293">
    <property type="entry name" value="PHAGE REPLICATION PROTEIN-RELATED"/>
    <property type="match status" value="1"/>
</dbReference>
<dbReference type="Proteomes" id="UP000285865">
    <property type="component" value="Unassembled WGS sequence"/>
</dbReference>
<gene>
    <name evidence="4" type="ORF">DW172_16690</name>
</gene>